<dbReference type="PROSITE" id="PS01124">
    <property type="entry name" value="HTH_ARAC_FAMILY_2"/>
    <property type="match status" value="1"/>
</dbReference>
<dbReference type="PANTHER" id="PTHR43280:SF29">
    <property type="entry name" value="ARAC-FAMILY TRANSCRIPTIONAL REGULATOR"/>
    <property type="match status" value="1"/>
</dbReference>
<feature type="transmembrane region" description="Helical" evidence="5">
    <location>
        <begin position="83"/>
        <end position="103"/>
    </location>
</feature>
<dbReference type="SMART" id="SM00342">
    <property type="entry name" value="HTH_ARAC"/>
    <property type="match status" value="1"/>
</dbReference>
<protein>
    <submittedName>
        <fullName evidence="7">Helix-turn-helix domain-containing protein</fullName>
    </submittedName>
</protein>
<feature type="region of interest" description="Disordered" evidence="4">
    <location>
        <begin position="209"/>
        <end position="228"/>
    </location>
</feature>
<organism evidence="7 8">
    <name type="scientific">Litoribrevibacter euphylliae</name>
    <dbReference type="NCBI Taxonomy" id="1834034"/>
    <lineage>
        <taxon>Bacteria</taxon>
        <taxon>Pseudomonadati</taxon>
        <taxon>Pseudomonadota</taxon>
        <taxon>Gammaproteobacteria</taxon>
        <taxon>Oceanospirillales</taxon>
        <taxon>Oceanospirillaceae</taxon>
        <taxon>Litoribrevibacter</taxon>
    </lineage>
</organism>
<feature type="compositionally biased region" description="Basic and acidic residues" evidence="4">
    <location>
        <begin position="210"/>
        <end position="225"/>
    </location>
</feature>
<dbReference type="Proteomes" id="UP001595476">
    <property type="component" value="Unassembled WGS sequence"/>
</dbReference>
<keyword evidence="1" id="KW-0805">Transcription regulation</keyword>
<keyword evidence="3" id="KW-0804">Transcription</keyword>
<accession>A0ABV7H7R7</accession>
<feature type="transmembrane region" description="Helical" evidence="5">
    <location>
        <begin position="177"/>
        <end position="195"/>
    </location>
</feature>
<evidence type="ECO:0000256" key="5">
    <source>
        <dbReference type="SAM" id="Phobius"/>
    </source>
</evidence>
<dbReference type="PANTHER" id="PTHR43280">
    <property type="entry name" value="ARAC-FAMILY TRANSCRIPTIONAL REGULATOR"/>
    <property type="match status" value="1"/>
</dbReference>
<dbReference type="InterPro" id="IPR018062">
    <property type="entry name" value="HTH_AraC-typ_CS"/>
</dbReference>
<keyword evidence="5" id="KW-0472">Membrane</keyword>
<feature type="transmembrane region" description="Helical" evidence="5">
    <location>
        <begin position="115"/>
        <end position="140"/>
    </location>
</feature>
<dbReference type="PROSITE" id="PS00041">
    <property type="entry name" value="HTH_ARAC_FAMILY_1"/>
    <property type="match status" value="1"/>
</dbReference>
<feature type="transmembrane region" description="Helical" evidence="5">
    <location>
        <begin position="6"/>
        <end position="24"/>
    </location>
</feature>
<dbReference type="Pfam" id="PF12833">
    <property type="entry name" value="HTH_18"/>
    <property type="match status" value="1"/>
</dbReference>
<feature type="transmembrane region" description="Helical" evidence="5">
    <location>
        <begin position="54"/>
        <end position="71"/>
    </location>
</feature>
<sequence>MELLTGFGLGLLINIIVVVARDFGRLAVARVFVVFLSAAIAFLIFPLVPKEWSLFTNNIQGAVPALFWLLCQYAFNDRPRLKNLWSVMAVYSFMAPSLARFFWADQEFTPAMAFWGWHSGQICEYLLLSHGLWVIVSNWSNDLVESRRKLRVAMLIVVGFAVITAAISLNFGLAGEYTRGIIVSVSGFIISYFLMKGRDGVLFGEPVTEPPKEFLDPDTTTEPKAEPSQPEIQLMSEDARLLKETMEDGFYRTENLTLKILAKRIGLPEYKVRNLINQTLGYRNFNDYINQLRITDAAKRLIEFPDDPILNISLDVGYRSISSFNRAFKEIVGVSPTTYRQQTIRKATPQ</sequence>
<keyword evidence="5" id="KW-0812">Transmembrane</keyword>
<dbReference type="SUPFAM" id="SSF46689">
    <property type="entry name" value="Homeodomain-like"/>
    <property type="match status" value="1"/>
</dbReference>
<gene>
    <name evidence="7" type="ORF">ACFOEK_02875</name>
</gene>
<evidence type="ECO:0000256" key="1">
    <source>
        <dbReference type="ARBA" id="ARBA00023015"/>
    </source>
</evidence>
<dbReference type="EMBL" id="JBHRSZ010000002">
    <property type="protein sequence ID" value="MFC3149959.1"/>
    <property type="molecule type" value="Genomic_DNA"/>
</dbReference>
<keyword evidence="8" id="KW-1185">Reference proteome</keyword>
<evidence type="ECO:0000256" key="3">
    <source>
        <dbReference type="ARBA" id="ARBA00023163"/>
    </source>
</evidence>
<reference evidence="8" key="1">
    <citation type="journal article" date="2019" name="Int. J. Syst. Evol. Microbiol.">
        <title>The Global Catalogue of Microorganisms (GCM) 10K type strain sequencing project: providing services to taxonomists for standard genome sequencing and annotation.</title>
        <authorList>
            <consortium name="The Broad Institute Genomics Platform"/>
            <consortium name="The Broad Institute Genome Sequencing Center for Infectious Disease"/>
            <person name="Wu L."/>
            <person name="Ma J."/>
        </authorList>
    </citation>
    <scope>NUCLEOTIDE SEQUENCE [LARGE SCALE GENOMIC DNA]</scope>
    <source>
        <strain evidence="8">KCTC 52438</strain>
    </source>
</reference>
<dbReference type="InterPro" id="IPR009057">
    <property type="entry name" value="Homeodomain-like_sf"/>
</dbReference>
<dbReference type="PRINTS" id="PR00032">
    <property type="entry name" value="HTHARAC"/>
</dbReference>
<dbReference type="Gene3D" id="1.10.10.60">
    <property type="entry name" value="Homeodomain-like"/>
    <property type="match status" value="1"/>
</dbReference>
<evidence type="ECO:0000256" key="2">
    <source>
        <dbReference type="ARBA" id="ARBA00023125"/>
    </source>
</evidence>
<dbReference type="RefSeq" id="WP_386715880.1">
    <property type="nucleotide sequence ID" value="NZ_JBHRSZ010000002.1"/>
</dbReference>
<name>A0ABV7H7R7_9GAMM</name>
<evidence type="ECO:0000256" key="4">
    <source>
        <dbReference type="SAM" id="MobiDB-lite"/>
    </source>
</evidence>
<keyword evidence="5" id="KW-1133">Transmembrane helix</keyword>
<dbReference type="InterPro" id="IPR018060">
    <property type="entry name" value="HTH_AraC"/>
</dbReference>
<feature type="domain" description="HTH araC/xylS-type" evidence="6">
    <location>
        <begin position="240"/>
        <end position="342"/>
    </location>
</feature>
<comment type="caution">
    <text evidence="7">The sequence shown here is derived from an EMBL/GenBank/DDBJ whole genome shotgun (WGS) entry which is preliminary data.</text>
</comment>
<feature type="transmembrane region" description="Helical" evidence="5">
    <location>
        <begin position="31"/>
        <end position="48"/>
    </location>
</feature>
<keyword evidence="2" id="KW-0238">DNA-binding</keyword>
<evidence type="ECO:0000313" key="7">
    <source>
        <dbReference type="EMBL" id="MFC3149959.1"/>
    </source>
</evidence>
<proteinExistence type="predicted"/>
<evidence type="ECO:0000313" key="8">
    <source>
        <dbReference type="Proteomes" id="UP001595476"/>
    </source>
</evidence>
<evidence type="ECO:0000259" key="6">
    <source>
        <dbReference type="PROSITE" id="PS01124"/>
    </source>
</evidence>
<feature type="transmembrane region" description="Helical" evidence="5">
    <location>
        <begin position="152"/>
        <end position="171"/>
    </location>
</feature>
<dbReference type="InterPro" id="IPR020449">
    <property type="entry name" value="Tscrpt_reg_AraC-type_HTH"/>
</dbReference>